<organism evidence="2 3">
    <name type="scientific">Nepenthes gracilis</name>
    <name type="common">Slender pitcher plant</name>
    <dbReference type="NCBI Taxonomy" id="150966"/>
    <lineage>
        <taxon>Eukaryota</taxon>
        <taxon>Viridiplantae</taxon>
        <taxon>Streptophyta</taxon>
        <taxon>Embryophyta</taxon>
        <taxon>Tracheophyta</taxon>
        <taxon>Spermatophyta</taxon>
        <taxon>Magnoliopsida</taxon>
        <taxon>eudicotyledons</taxon>
        <taxon>Gunneridae</taxon>
        <taxon>Pentapetalae</taxon>
        <taxon>Caryophyllales</taxon>
        <taxon>Nepenthaceae</taxon>
        <taxon>Nepenthes</taxon>
    </lineage>
</organism>
<evidence type="ECO:0000313" key="3">
    <source>
        <dbReference type="Proteomes" id="UP001279734"/>
    </source>
</evidence>
<gene>
    <name evidence="2" type="ORF">Nepgr_020996</name>
</gene>
<reference evidence="2" key="1">
    <citation type="submission" date="2023-05" db="EMBL/GenBank/DDBJ databases">
        <title>Nepenthes gracilis genome sequencing.</title>
        <authorList>
            <person name="Fukushima K."/>
        </authorList>
    </citation>
    <scope>NUCLEOTIDE SEQUENCE</scope>
    <source>
        <strain evidence="2">SING2019-196</strain>
    </source>
</reference>
<comment type="caution">
    <text evidence="2">The sequence shown here is derived from an EMBL/GenBank/DDBJ whole genome shotgun (WGS) entry which is preliminary data.</text>
</comment>
<feature type="compositionally biased region" description="Basic and acidic residues" evidence="1">
    <location>
        <begin position="88"/>
        <end position="97"/>
    </location>
</feature>
<evidence type="ECO:0000256" key="1">
    <source>
        <dbReference type="SAM" id="MobiDB-lite"/>
    </source>
</evidence>
<dbReference type="EMBL" id="BSYO01000020">
    <property type="protein sequence ID" value="GMH19155.1"/>
    <property type="molecule type" value="Genomic_DNA"/>
</dbReference>
<feature type="region of interest" description="Disordered" evidence="1">
    <location>
        <begin position="1"/>
        <end position="123"/>
    </location>
</feature>
<sequence>MPQTSKRPSPANKGQAPKLRGREKKGTNDKCQLLSEGQHPKGLNSPLSPRQRHRGKHPAEKSARPRKWGERSSTTGPKHNPARRLKNRDRATLKAKTEPGAGTSATRTARRGPHDLFHQHFRSQLPRISAKIETRGDLYGHSQSFRSFHDGASNG</sequence>
<name>A0AAD3XWU1_NEPGR</name>
<proteinExistence type="predicted"/>
<keyword evidence="3" id="KW-1185">Reference proteome</keyword>
<feature type="compositionally biased region" description="Basic and acidic residues" evidence="1">
    <location>
        <begin position="57"/>
        <end position="70"/>
    </location>
</feature>
<protein>
    <submittedName>
        <fullName evidence="2">Uncharacterized protein</fullName>
    </submittedName>
</protein>
<accession>A0AAD3XWU1</accession>
<dbReference type="Proteomes" id="UP001279734">
    <property type="component" value="Unassembled WGS sequence"/>
</dbReference>
<evidence type="ECO:0000313" key="2">
    <source>
        <dbReference type="EMBL" id="GMH19155.1"/>
    </source>
</evidence>
<dbReference type="AlphaFoldDB" id="A0AAD3XWU1"/>